<dbReference type="InterPro" id="IPR006059">
    <property type="entry name" value="SBP"/>
</dbReference>
<keyword evidence="3" id="KW-1185">Reference proteome</keyword>
<comment type="caution">
    <text evidence="2">The sequence shown here is derived from an EMBL/GenBank/DDBJ whole genome shotgun (WGS) entry which is preliminary data.</text>
</comment>
<dbReference type="Gene3D" id="3.40.190.10">
    <property type="entry name" value="Periplasmic binding protein-like II"/>
    <property type="match status" value="2"/>
</dbReference>
<dbReference type="PANTHER" id="PTHR30222">
    <property type="entry name" value="SPERMIDINE/PUTRESCINE-BINDING PERIPLASMIC PROTEIN"/>
    <property type="match status" value="1"/>
</dbReference>
<dbReference type="InterPro" id="IPR006311">
    <property type="entry name" value="TAT_signal"/>
</dbReference>
<organism evidence="2 3">
    <name type="scientific">Allocatelliglobosispora scoriae</name>
    <dbReference type="NCBI Taxonomy" id="643052"/>
    <lineage>
        <taxon>Bacteria</taxon>
        <taxon>Bacillati</taxon>
        <taxon>Actinomycetota</taxon>
        <taxon>Actinomycetes</taxon>
        <taxon>Micromonosporales</taxon>
        <taxon>Micromonosporaceae</taxon>
        <taxon>Allocatelliglobosispora</taxon>
    </lineage>
</organism>
<sequence>MPSRSRTPLSPEARAILAASGGTSRRNLMRGAVAGGALVAAGASLAGCGTKPTKSPGASAGPACATPDVSAADRKLVFSNWVEYMDTDEKDEKKHPTLDAFAAKTGIAVTYQEDVNDNNEFLGKVRTQLNACQTIDRDIVVFTDWMAGKFIKLGFAQKFDPSKVATFQKNLLPTLKGRSFDSEQLYAAPWTSGTTGIGYNAKFAKEVRNIDELLTRADLKGKVSVLKELNDTMGLLLLSLGKDPDNFTEADFDAALDKLKKAVDSGQIRRAAGNDYLEDLAKGDVVAAIGWSGDVIGLSGENENIKFVTPDEGLMRWSDNMLIPVTSGRASNAMALIDYYYDPKIAAELAAYINYICPVVGAQEAMKDIDPELVENQAIFPTAETLGKTKVFKELTEAERKNYEAKFQAVIGA</sequence>
<dbReference type="PROSITE" id="PS51318">
    <property type="entry name" value="TAT"/>
    <property type="match status" value="1"/>
</dbReference>
<evidence type="ECO:0000313" key="3">
    <source>
        <dbReference type="Proteomes" id="UP000587527"/>
    </source>
</evidence>
<protein>
    <submittedName>
        <fullName evidence="2">Spermidine/putrescine transport system substrate-binding protein</fullName>
    </submittedName>
</protein>
<dbReference type="Proteomes" id="UP000587527">
    <property type="component" value="Unassembled WGS sequence"/>
</dbReference>
<name>A0A841BRD9_9ACTN</name>
<reference evidence="2 3" key="1">
    <citation type="submission" date="2020-08" db="EMBL/GenBank/DDBJ databases">
        <title>Sequencing the genomes of 1000 actinobacteria strains.</title>
        <authorList>
            <person name="Klenk H.-P."/>
        </authorList>
    </citation>
    <scope>NUCLEOTIDE SEQUENCE [LARGE SCALE GENOMIC DNA]</scope>
    <source>
        <strain evidence="2 3">DSM 45362</strain>
    </source>
</reference>
<evidence type="ECO:0000256" key="1">
    <source>
        <dbReference type="ARBA" id="ARBA00022729"/>
    </source>
</evidence>
<dbReference type="Pfam" id="PF13416">
    <property type="entry name" value="SBP_bac_8"/>
    <property type="match status" value="1"/>
</dbReference>
<keyword evidence="1" id="KW-0732">Signal</keyword>
<dbReference type="PANTHER" id="PTHR30222:SF17">
    <property type="entry name" value="SPERMIDINE_PUTRESCINE-BINDING PERIPLASMIC PROTEIN"/>
    <property type="match status" value="1"/>
</dbReference>
<evidence type="ECO:0000313" key="2">
    <source>
        <dbReference type="EMBL" id="MBB5870265.1"/>
    </source>
</evidence>
<proteinExistence type="predicted"/>
<dbReference type="EMBL" id="JACHMN010000002">
    <property type="protein sequence ID" value="MBB5870265.1"/>
    <property type="molecule type" value="Genomic_DNA"/>
</dbReference>
<dbReference type="RefSeq" id="WP_184837538.1">
    <property type="nucleotide sequence ID" value="NZ_JACHMN010000002.1"/>
</dbReference>
<dbReference type="AlphaFoldDB" id="A0A841BRD9"/>
<dbReference type="CDD" id="cd13590">
    <property type="entry name" value="PBP2_PotD_PotF_like"/>
    <property type="match status" value="1"/>
</dbReference>
<gene>
    <name evidence="2" type="ORF">F4553_003644</name>
</gene>
<dbReference type="SUPFAM" id="SSF53850">
    <property type="entry name" value="Periplasmic binding protein-like II"/>
    <property type="match status" value="1"/>
</dbReference>
<accession>A0A841BRD9</accession>